<evidence type="ECO:0000313" key="2">
    <source>
        <dbReference type="EMBL" id="QZN98280.1"/>
    </source>
</evidence>
<evidence type="ECO:0000256" key="1">
    <source>
        <dbReference type="SAM" id="MobiDB-lite"/>
    </source>
</evidence>
<feature type="compositionally biased region" description="Basic and acidic residues" evidence="1">
    <location>
        <begin position="151"/>
        <end position="165"/>
    </location>
</feature>
<dbReference type="Proteomes" id="UP000825701">
    <property type="component" value="Chromosome"/>
</dbReference>
<accession>A0A9E6RBZ0</accession>
<dbReference type="KEGG" id="cmet:K6K41_14105"/>
<dbReference type="RefSeq" id="WP_261401184.1">
    <property type="nucleotide sequence ID" value="NZ_CP081869.1"/>
</dbReference>
<protein>
    <submittedName>
        <fullName evidence="2">Uncharacterized protein</fullName>
    </submittedName>
</protein>
<dbReference type="AlphaFoldDB" id="A0A9E6RBZ0"/>
<feature type="region of interest" description="Disordered" evidence="1">
    <location>
        <begin position="146"/>
        <end position="239"/>
    </location>
</feature>
<proteinExistence type="predicted"/>
<feature type="compositionally biased region" description="Basic residues" evidence="1">
    <location>
        <begin position="201"/>
        <end position="210"/>
    </location>
</feature>
<name>A0A9E6RBZ0_9HYPH</name>
<gene>
    <name evidence="2" type="ORF">K6K41_14105</name>
</gene>
<reference evidence="2" key="1">
    <citation type="submission" date="2021-08" db="EMBL/GenBank/DDBJ databases">
        <authorList>
            <person name="Zhang H."/>
            <person name="Xu M."/>
            <person name="Yu Z."/>
            <person name="Yang L."/>
            <person name="Cai Y."/>
        </authorList>
    </citation>
    <scope>NUCLEOTIDE SEQUENCE</scope>
    <source>
        <strain evidence="2">CHL1</strain>
    </source>
</reference>
<keyword evidence="3" id="KW-1185">Reference proteome</keyword>
<sequence length="239" mass="26632">MEGVQSPDALERHFRERGFIDQYGGAPSATRDHYSRVLVPGGEPNFLLSAHVMSGRNSGDLQVGHQAIFHESQGAEVMVELIHVVNELFAAAGRGDPTGFLAEALQGGEDREQDFGDVRLLVCFPEREPDQDFENIYVQASRQLRAASGTLDRREPSARGRDGRRGQRRRGAGGLPRHSRGPRTSARRRRSQSLDVERHGRGPPRRAPQPRRREPVAHDDALGARRLSIVHGDGRREDF</sequence>
<organism evidence="2 3">
    <name type="scientific">Chenggangzhangella methanolivorans</name>
    <dbReference type="NCBI Taxonomy" id="1437009"/>
    <lineage>
        <taxon>Bacteria</taxon>
        <taxon>Pseudomonadati</taxon>
        <taxon>Pseudomonadota</taxon>
        <taxon>Alphaproteobacteria</taxon>
        <taxon>Hyphomicrobiales</taxon>
        <taxon>Methylopilaceae</taxon>
        <taxon>Chenggangzhangella</taxon>
    </lineage>
</organism>
<feature type="compositionally biased region" description="Basic and acidic residues" evidence="1">
    <location>
        <begin position="211"/>
        <end position="223"/>
    </location>
</feature>
<evidence type="ECO:0000313" key="3">
    <source>
        <dbReference type="Proteomes" id="UP000825701"/>
    </source>
</evidence>
<dbReference type="EMBL" id="CP081869">
    <property type="protein sequence ID" value="QZN98280.1"/>
    <property type="molecule type" value="Genomic_DNA"/>
</dbReference>
<feature type="compositionally biased region" description="Basic residues" evidence="1">
    <location>
        <begin position="166"/>
        <end position="191"/>
    </location>
</feature>